<keyword evidence="2" id="KW-1185">Reference proteome</keyword>
<reference evidence="1 2" key="1">
    <citation type="journal article" date="2017" name="Antonie Van Leeuwenhoek">
        <title>Rhizobium rhizosphaerae sp. nov., a novel species isolated from rice rhizosphere.</title>
        <authorList>
            <person name="Zhao J.J."/>
            <person name="Zhang J."/>
            <person name="Zhang R.J."/>
            <person name="Zhang C.W."/>
            <person name="Yin H.Q."/>
            <person name="Zhang X.X."/>
        </authorList>
    </citation>
    <scope>NUCLEOTIDE SEQUENCE [LARGE SCALE GENOMIC DNA]</scope>
    <source>
        <strain evidence="1 2">E3</strain>
    </source>
</reference>
<protein>
    <submittedName>
        <fullName evidence="1">Twin-arginine translocation pathway signal</fullName>
    </submittedName>
</protein>
<accession>K6YDV5</accession>
<gene>
    <name evidence="1" type="ORF">GLIP_2165</name>
</gene>
<evidence type="ECO:0000313" key="2">
    <source>
        <dbReference type="Proteomes" id="UP000006334"/>
    </source>
</evidence>
<dbReference type="RefSeq" id="WP_008844609.1">
    <property type="nucleotide sequence ID" value="NZ_BAEN01000041.1"/>
</dbReference>
<sequence>MERRELLKMIVAATGSAFIGSQVLAYDMRPNVTLSDTIFDKDDVTFLNQLGETIIPKTDTPGAKQANVGLMIAIIISDCYTTDEQKIFKQGLLVIDNKAQSTYNNPFLLLSNVQQTELLTAKDAEANQYNKKFRQELKNKTVPVHYFTMLKQLVLFTFFSSEIGATQVLRHVAIPGSYNGDLAYKKGDKAWAR</sequence>
<name>K6YDV5_9ALTE</name>
<dbReference type="AlphaFoldDB" id="K6YDV5"/>
<dbReference type="Proteomes" id="UP000006334">
    <property type="component" value="Unassembled WGS sequence"/>
</dbReference>
<dbReference type="eggNOG" id="ENOG503134Z">
    <property type="taxonomic scope" value="Bacteria"/>
</dbReference>
<comment type="caution">
    <text evidence="1">The sequence shown here is derived from an EMBL/GenBank/DDBJ whole genome shotgun (WGS) entry which is preliminary data.</text>
</comment>
<dbReference type="InterPro" id="IPR027056">
    <property type="entry name" value="Gluconate_2DH_su3"/>
</dbReference>
<evidence type="ECO:0000313" key="1">
    <source>
        <dbReference type="EMBL" id="GAC14793.1"/>
    </source>
</evidence>
<proteinExistence type="predicted"/>
<organism evidence="1 2">
    <name type="scientific">Aliiglaciecola lipolytica E3</name>
    <dbReference type="NCBI Taxonomy" id="1127673"/>
    <lineage>
        <taxon>Bacteria</taxon>
        <taxon>Pseudomonadati</taxon>
        <taxon>Pseudomonadota</taxon>
        <taxon>Gammaproteobacteria</taxon>
        <taxon>Alteromonadales</taxon>
        <taxon>Alteromonadaceae</taxon>
        <taxon>Aliiglaciecola</taxon>
    </lineage>
</organism>
<dbReference type="EMBL" id="BAEN01000041">
    <property type="protein sequence ID" value="GAC14793.1"/>
    <property type="molecule type" value="Genomic_DNA"/>
</dbReference>
<dbReference type="STRING" id="1127673.GLIP_2165"/>
<dbReference type="Pfam" id="PF13618">
    <property type="entry name" value="Gluconate_2-dh3"/>
    <property type="match status" value="1"/>
</dbReference>
<dbReference type="OrthoDB" id="6385145at2"/>